<dbReference type="Gene3D" id="3.30.2350.10">
    <property type="entry name" value="Pseudouridine synthase"/>
    <property type="match status" value="1"/>
</dbReference>
<sequence length="312" mass="35779">MNKWTKDASLAWNLLNGVFILYKPPGIHYLNVRKTIIQNLCRDLNQMEVRPPNKYISIEGPTTKEMDVIVRDSYADDPLVVGPRYVVEDFKLFSANFVSQESSGVMVCGVNHGTRLIHKLKDAKLTKFYKLKGIFGQARHNDFATGRIVEKSTWKKIKRFNIDNMCASMQASHQKKMFELCGIDMQTQAAYELAIKGPIRPADPRVPMVYNIKCIDFKPPEFTLEIVAINETDEHLKAIVAELGYRLHSTAYCSQIQCTQFGLFHVKDSLLSKHWDLQSIMSNISLCRKILQENPFMLNQEHAHLVQKTAEQ</sequence>
<dbReference type="SUPFAM" id="SSF55120">
    <property type="entry name" value="Pseudouridine synthase"/>
    <property type="match status" value="1"/>
</dbReference>
<evidence type="ECO:0000313" key="4">
    <source>
        <dbReference type="Proteomes" id="UP000002358"/>
    </source>
</evidence>
<dbReference type="InterPro" id="IPR020103">
    <property type="entry name" value="PsdUridine_synth_cat_dom_sf"/>
</dbReference>
<dbReference type="Proteomes" id="UP000002358">
    <property type="component" value="Chromosome 2"/>
</dbReference>
<dbReference type="GO" id="GO:0003723">
    <property type="term" value="F:RNA binding"/>
    <property type="evidence" value="ECO:0007669"/>
    <property type="project" value="InterPro"/>
</dbReference>
<dbReference type="PANTHER" id="PTHR13195">
    <property type="entry name" value="PSEUDOURIDINE SYNTHASE-RELATED"/>
    <property type="match status" value="1"/>
</dbReference>
<dbReference type="AlphaFoldDB" id="A0A7M7LLI8"/>
<dbReference type="OMA" id="YHVTARM"/>
<dbReference type="InParanoid" id="A0A7M7LLI8"/>
<dbReference type="GO" id="GO:0001522">
    <property type="term" value="P:pseudouridine synthesis"/>
    <property type="evidence" value="ECO:0007669"/>
    <property type="project" value="InterPro"/>
</dbReference>
<accession>A0A7M7LLI8</accession>
<protein>
    <recommendedName>
        <fullName evidence="2">Pseudouridine synthase II N-terminal domain-containing protein</fullName>
    </recommendedName>
</protein>
<dbReference type="FunCoup" id="A0A7M7LLI8">
    <property type="interactions" value="691"/>
</dbReference>
<evidence type="ECO:0000313" key="3">
    <source>
        <dbReference type="EnsemblMetazoa" id="XP_001601725"/>
    </source>
</evidence>
<dbReference type="GO" id="GO:0009982">
    <property type="term" value="F:pseudouridine synthase activity"/>
    <property type="evidence" value="ECO:0007669"/>
    <property type="project" value="InterPro"/>
</dbReference>
<organism evidence="3 4">
    <name type="scientific">Nasonia vitripennis</name>
    <name type="common">Parasitic wasp</name>
    <dbReference type="NCBI Taxonomy" id="7425"/>
    <lineage>
        <taxon>Eukaryota</taxon>
        <taxon>Metazoa</taxon>
        <taxon>Ecdysozoa</taxon>
        <taxon>Arthropoda</taxon>
        <taxon>Hexapoda</taxon>
        <taxon>Insecta</taxon>
        <taxon>Pterygota</taxon>
        <taxon>Neoptera</taxon>
        <taxon>Endopterygota</taxon>
        <taxon>Hymenoptera</taxon>
        <taxon>Apocrita</taxon>
        <taxon>Proctotrupomorpha</taxon>
        <taxon>Chalcidoidea</taxon>
        <taxon>Pteromalidae</taxon>
        <taxon>Pteromalinae</taxon>
        <taxon>Nasonia</taxon>
    </lineage>
</organism>
<dbReference type="EnsemblMetazoa" id="XM_001601675">
    <property type="protein sequence ID" value="XP_001601725"/>
    <property type="gene ID" value="LOC100117506"/>
</dbReference>
<reference evidence="3" key="1">
    <citation type="submission" date="2021-01" db="UniProtKB">
        <authorList>
            <consortium name="EnsemblMetazoa"/>
        </authorList>
    </citation>
    <scope>IDENTIFICATION</scope>
</reference>
<dbReference type="OrthoDB" id="9995526at2759"/>
<evidence type="ECO:0000259" key="2">
    <source>
        <dbReference type="Pfam" id="PF01509"/>
    </source>
</evidence>
<dbReference type="GO" id="GO:0006396">
    <property type="term" value="P:RNA processing"/>
    <property type="evidence" value="ECO:0007669"/>
    <property type="project" value="InterPro"/>
</dbReference>
<dbReference type="SMR" id="A0A7M7LLI8"/>
<gene>
    <name evidence="3" type="primary">100117506</name>
</gene>
<name>A0A7M7LLI8_NASVI</name>
<comment type="similarity">
    <text evidence="1">Belongs to the pseudouridine synthase TruB family.</text>
</comment>
<dbReference type="KEGG" id="nvi:100117506"/>
<dbReference type="InterPro" id="IPR039048">
    <property type="entry name" value="Trub2"/>
</dbReference>
<keyword evidence="4" id="KW-1185">Reference proteome</keyword>
<dbReference type="PANTHER" id="PTHR13195:SF0">
    <property type="entry name" value="PSEUDOURIDYLATE SYNTHASE TRUB2, MITOCHONDRIAL"/>
    <property type="match status" value="1"/>
</dbReference>
<evidence type="ECO:0000256" key="1">
    <source>
        <dbReference type="ARBA" id="ARBA00008999"/>
    </source>
</evidence>
<dbReference type="Pfam" id="PF01509">
    <property type="entry name" value="TruB_N"/>
    <property type="match status" value="1"/>
</dbReference>
<proteinExistence type="inferred from homology"/>
<feature type="domain" description="Pseudouridine synthase II N-terminal" evidence="2">
    <location>
        <begin position="102"/>
        <end position="228"/>
    </location>
</feature>
<dbReference type="InterPro" id="IPR002501">
    <property type="entry name" value="PsdUridine_synth_N"/>
</dbReference>